<dbReference type="PROSITE" id="PS51885">
    <property type="entry name" value="NEPRILYSIN"/>
    <property type="match status" value="1"/>
</dbReference>
<dbReference type="InterPro" id="IPR000718">
    <property type="entry name" value="Peptidase_M13"/>
</dbReference>
<dbReference type="PANTHER" id="PTHR11733:SF167">
    <property type="entry name" value="FI17812P1-RELATED"/>
    <property type="match status" value="1"/>
</dbReference>
<protein>
    <submittedName>
        <fullName evidence="4">Peptidase_M13_N domain-containing protein</fullName>
    </submittedName>
</protein>
<evidence type="ECO:0000256" key="1">
    <source>
        <dbReference type="ARBA" id="ARBA00007357"/>
    </source>
</evidence>
<dbReference type="Gene3D" id="3.40.390.10">
    <property type="entry name" value="Collagenase (Catalytic Domain)"/>
    <property type="match status" value="1"/>
</dbReference>
<dbReference type="WBParaSite" id="L893_g379.t1">
    <property type="protein sequence ID" value="L893_g379.t1"/>
    <property type="gene ID" value="L893_g379"/>
</dbReference>
<reference evidence="4" key="1">
    <citation type="submission" date="2016-11" db="UniProtKB">
        <authorList>
            <consortium name="WormBaseParasite"/>
        </authorList>
    </citation>
    <scope>IDENTIFICATION</scope>
</reference>
<name>A0A1I8AB61_9BILA</name>
<dbReference type="Proteomes" id="UP000095287">
    <property type="component" value="Unplaced"/>
</dbReference>
<dbReference type="InterPro" id="IPR008753">
    <property type="entry name" value="Peptidase_M13_N"/>
</dbReference>
<dbReference type="InterPro" id="IPR042089">
    <property type="entry name" value="Peptidase_M13_dom_2"/>
</dbReference>
<dbReference type="GO" id="GO:0016485">
    <property type="term" value="P:protein processing"/>
    <property type="evidence" value="ECO:0007669"/>
    <property type="project" value="TreeGrafter"/>
</dbReference>
<evidence type="ECO:0000259" key="2">
    <source>
        <dbReference type="Pfam" id="PF05649"/>
    </source>
</evidence>
<dbReference type="GO" id="GO:0004222">
    <property type="term" value="F:metalloendopeptidase activity"/>
    <property type="evidence" value="ECO:0007669"/>
    <property type="project" value="InterPro"/>
</dbReference>
<dbReference type="InterPro" id="IPR024079">
    <property type="entry name" value="MetalloPept_cat_dom_sf"/>
</dbReference>
<proteinExistence type="inferred from homology"/>
<dbReference type="GO" id="GO:0005886">
    <property type="term" value="C:plasma membrane"/>
    <property type="evidence" value="ECO:0007669"/>
    <property type="project" value="TreeGrafter"/>
</dbReference>
<evidence type="ECO:0000313" key="4">
    <source>
        <dbReference type="WBParaSite" id="L893_g379.t1"/>
    </source>
</evidence>
<dbReference type="Gene3D" id="1.10.1380.10">
    <property type="entry name" value="Neutral endopeptidase , domain2"/>
    <property type="match status" value="1"/>
</dbReference>
<sequence>MASMIRLTLIGLATMLGALVLFFAFQGSFARPEGFQLASEILGSAVNLSVDPCDDFYSYACGNWVKTAKLSYGRTRKDAQDDTTHDVVKNMIVLLNDSTDSGSKAINGLKIAYKKCMSDENRLALFLERVAELGGWPILDKHWDSRNFDLARLLRALRNDFLFQVQVKRDFLGNPELNLLEVSN</sequence>
<organism evidence="3 4">
    <name type="scientific">Steinernema glaseri</name>
    <dbReference type="NCBI Taxonomy" id="37863"/>
    <lineage>
        <taxon>Eukaryota</taxon>
        <taxon>Metazoa</taxon>
        <taxon>Ecdysozoa</taxon>
        <taxon>Nematoda</taxon>
        <taxon>Chromadorea</taxon>
        <taxon>Rhabditida</taxon>
        <taxon>Tylenchina</taxon>
        <taxon>Panagrolaimomorpha</taxon>
        <taxon>Strongyloidoidea</taxon>
        <taxon>Steinernematidae</taxon>
        <taxon>Steinernema</taxon>
    </lineage>
</organism>
<dbReference type="Pfam" id="PF05649">
    <property type="entry name" value="Peptidase_M13_N"/>
    <property type="match status" value="1"/>
</dbReference>
<dbReference type="PANTHER" id="PTHR11733">
    <property type="entry name" value="ZINC METALLOPROTEASE FAMILY M13 NEPRILYSIN-RELATED"/>
    <property type="match status" value="1"/>
</dbReference>
<keyword evidence="3" id="KW-1185">Reference proteome</keyword>
<dbReference type="SUPFAM" id="SSF55486">
    <property type="entry name" value="Metalloproteases ('zincins'), catalytic domain"/>
    <property type="match status" value="1"/>
</dbReference>
<evidence type="ECO:0000313" key="3">
    <source>
        <dbReference type="Proteomes" id="UP000095287"/>
    </source>
</evidence>
<comment type="similarity">
    <text evidence="1">Belongs to the peptidase M13 family.</text>
</comment>
<dbReference type="AlphaFoldDB" id="A0A1I8AB61"/>
<feature type="domain" description="Peptidase M13 N-terminal" evidence="2">
    <location>
        <begin position="52"/>
        <end position="183"/>
    </location>
</feature>
<accession>A0A1I8AB61</accession>